<reference evidence="2" key="1">
    <citation type="submission" date="2017-08" db="EMBL/GenBank/DDBJ databases">
        <title>Direct submision.</title>
        <authorList>
            <person name="Kim S.-J."/>
            <person name="Rhee S.-K."/>
        </authorList>
    </citation>
    <scope>NUCLEOTIDE SEQUENCE [LARGE SCALE GENOMIC DNA]</scope>
    <source>
        <strain evidence="2">GI5</strain>
    </source>
</reference>
<name>A0A2K9LKD4_9GAMM</name>
<organism evidence="1 2">
    <name type="scientific">Ketobacter alkanivorans</name>
    <dbReference type="NCBI Taxonomy" id="1917421"/>
    <lineage>
        <taxon>Bacteria</taxon>
        <taxon>Pseudomonadati</taxon>
        <taxon>Pseudomonadota</taxon>
        <taxon>Gammaproteobacteria</taxon>
        <taxon>Pseudomonadales</taxon>
        <taxon>Ketobacteraceae</taxon>
        <taxon>Ketobacter</taxon>
    </lineage>
</organism>
<gene>
    <name evidence="1" type="ORF">Kalk_10070</name>
</gene>
<dbReference type="RefSeq" id="WP_101894125.1">
    <property type="nucleotide sequence ID" value="NZ_CP022684.1"/>
</dbReference>
<dbReference type="EMBL" id="CP022684">
    <property type="protein sequence ID" value="AUM12742.1"/>
    <property type="molecule type" value="Genomic_DNA"/>
</dbReference>
<dbReference type="OrthoDB" id="9769143at2"/>
<dbReference type="KEGG" id="kak:Kalk_10070"/>
<evidence type="ECO:0000313" key="2">
    <source>
        <dbReference type="Proteomes" id="UP000235116"/>
    </source>
</evidence>
<keyword evidence="2" id="KW-1185">Reference proteome</keyword>
<proteinExistence type="predicted"/>
<accession>A0A2K9LKD4</accession>
<evidence type="ECO:0000313" key="1">
    <source>
        <dbReference type="EMBL" id="AUM12742.1"/>
    </source>
</evidence>
<sequence length="441" mass="50096">MTHKTVISALVLLLVGIYAVVWSGAAFAFSDIEINTEIEVEFDIGLTDSELQNANTTIKPEISGDLAPSIRYTLIPKLVAAADSKLYVDDPDESNYSSFNGPLASNHHGLLELAEAYLDFAAWDGYWRLGKQQVVWGQADGLKVLDVVNPQDYREFNLDEFEDSRIALWMMNVEFNTSEDSTLQLLIIPDATYSKLADVGTPYYITSSKYRPALSAAPLPVMIHEVERPVNEVEFGARYRLFYSGWDLTLNYLNHRQDIPVNYLRLGSGQIDVVPVYEPSQLYGATASNAFGDWVVRMEAGYSTETYHVRNSLQEDGIANTPEISSVLGLDYRGFTDWFLSYQWFQSTLLEYEDDIVRQQQRMQHTLLIRRSLMNETLEIELFMLYSDEDQDGQVRSQLVYQATDTMRVWGGVDIFYGDLDGLFGQFDDTDRLVLGVEFGF</sequence>
<dbReference type="Proteomes" id="UP000235116">
    <property type="component" value="Chromosome"/>
</dbReference>
<dbReference type="InterPro" id="IPR010727">
    <property type="entry name" value="DUF1302"/>
</dbReference>
<dbReference type="Pfam" id="PF06980">
    <property type="entry name" value="DUF1302"/>
    <property type="match status" value="1"/>
</dbReference>
<dbReference type="AlphaFoldDB" id="A0A2K9LKD4"/>
<protein>
    <submittedName>
        <fullName evidence="1">Uncharacterized protein</fullName>
    </submittedName>
</protein>